<accession>A0A1E5Q6V9</accession>
<dbReference type="InterPro" id="IPR001451">
    <property type="entry name" value="Hexapep"/>
</dbReference>
<dbReference type="PANTHER" id="PTHR43300:SF11">
    <property type="entry name" value="ACETYLTRANSFERASE RV3034C-RELATED"/>
    <property type="match status" value="1"/>
</dbReference>
<dbReference type="PANTHER" id="PTHR43300">
    <property type="entry name" value="ACETYLTRANSFERASE"/>
    <property type="match status" value="1"/>
</dbReference>
<dbReference type="CDD" id="cd03349">
    <property type="entry name" value="LbH_XAT"/>
    <property type="match status" value="1"/>
</dbReference>
<evidence type="ECO:0000256" key="3">
    <source>
        <dbReference type="ARBA" id="ARBA00022737"/>
    </source>
</evidence>
<evidence type="ECO:0000256" key="4">
    <source>
        <dbReference type="ARBA" id="ARBA00023315"/>
    </source>
</evidence>
<keyword evidence="4" id="KW-0012">Acyltransferase</keyword>
<dbReference type="InterPro" id="IPR018357">
    <property type="entry name" value="Hexapep_transf_CS"/>
</dbReference>
<keyword evidence="2" id="KW-0808">Transferase</keyword>
<comment type="similarity">
    <text evidence="1">Belongs to the transferase hexapeptide repeat family.</text>
</comment>
<evidence type="ECO:0008006" key="7">
    <source>
        <dbReference type="Google" id="ProtNLM"/>
    </source>
</evidence>
<dbReference type="Pfam" id="PF00132">
    <property type="entry name" value="Hexapep"/>
    <property type="match status" value="1"/>
</dbReference>
<dbReference type="Proteomes" id="UP000095347">
    <property type="component" value="Unassembled WGS sequence"/>
</dbReference>
<dbReference type="EMBL" id="MCGG01000029">
    <property type="protein sequence ID" value="OEJ66749.1"/>
    <property type="molecule type" value="Genomic_DNA"/>
</dbReference>
<dbReference type="InterPro" id="IPR050179">
    <property type="entry name" value="Trans_hexapeptide_repeat"/>
</dbReference>
<keyword evidence="6" id="KW-1185">Reference proteome</keyword>
<evidence type="ECO:0000256" key="1">
    <source>
        <dbReference type="ARBA" id="ARBA00007274"/>
    </source>
</evidence>
<dbReference type="AlphaFoldDB" id="A0A1E5Q6V9"/>
<proteinExistence type="inferred from homology"/>
<dbReference type="InterPro" id="IPR011004">
    <property type="entry name" value="Trimer_LpxA-like_sf"/>
</dbReference>
<keyword evidence="3" id="KW-0677">Repeat</keyword>
<comment type="caution">
    <text evidence="5">The sequence shown here is derived from an EMBL/GenBank/DDBJ whole genome shotgun (WGS) entry which is preliminary data.</text>
</comment>
<evidence type="ECO:0000256" key="2">
    <source>
        <dbReference type="ARBA" id="ARBA00022679"/>
    </source>
</evidence>
<dbReference type="SUPFAM" id="SSF51161">
    <property type="entry name" value="Trimeric LpxA-like enzymes"/>
    <property type="match status" value="1"/>
</dbReference>
<dbReference type="Gene3D" id="2.160.10.10">
    <property type="entry name" value="Hexapeptide repeat proteins"/>
    <property type="match status" value="1"/>
</dbReference>
<gene>
    <name evidence="5" type="ORF">BEN30_11420</name>
</gene>
<name>A0A1E5Q6V9_9PROT</name>
<dbReference type="PROSITE" id="PS00101">
    <property type="entry name" value="HEXAPEP_TRANSFERASES"/>
    <property type="match status" value="1"/>
</dbReference>
<dbReference type="GO" id="GO:0016746">
    <property type="term" value="F:acyltransferase activity"/>
    <property type="evidence" value="ECO:0007669"/>
    <property type="project" value="UniProtKB-KW"/>
</dbReference>
<evidence type="ECO:0000313" key="6">
    <source>
        <dbReference type="Proteomes" id="UP000095347"/>
    </source>
</evidence>
<evidence type="ECO:0000313" key="5">
    <source>
        <dbReference type="EMBL" id="OEJ66749.1"/>
    </source>
</evidence>
<dbReference type="STRING" id="28181.BEN30_11420"/>
<sequence>MLPDYVSIGRGTYGVDRNTIQGLSSDAPVSIGNFCSFGLQVLIFSKADHPLDRPSTFPLRTLLLHPGLGNQDAVSKGGVTIGHDVWVGARAMILSGVTIGNGAVIGAGAVVAKDVPPYAVVVGNPSKVVKYRFSEPHIEALQSIAWWNWPDEKIREFEPQFYSDIDAFIAKAK</sequence>
<organism evidence="5 6">
    <name type="scientific">Magnetovibrio blakemorei</name>
    <dbReference type="NCBI Taxonomy" id="28181"/>
    <lineage>
        <taxon>Bacteria</taxon>
        <taxon>Pseudomonadati</taxon>
        <taxon>Pseudomonadota</taxon>
        <taxon>Alphaproteobacteria</taxon>
        <taxon>Rhodospirillales</taxon>
        <taxon>Magnetovibrionaceae</taxon>
        <taxon>Magnetovibrio</taxon>
    </lineage>
</organism>
<protein>
    <recommendedName>
        <fullName evidence="7">Chloramphenicol acetyltransferase</fullName>
    </recommendedName>
</protein>
<reference evidence="6" key="1">
    <citation type="submission" date="2016-07" db="EMBL/GenBank/DDBJ databases">
        <authorList>
            <person name="Florea S."/>
            <person name="Webb J.S."/>
            <person name="Jaromczyk J."/>
            <person name="Schardl C.L."/>
        </authorList>
    </citation>
    <scope>NUCLEOTIDE SEQUENCE [LARGE SCALE GENOMIC DNA]</scope>
    <source>
        <strain evidence="6">MV-1</strain>
    </source>
</reference>